<dbReference type="SUPFAM" id="SSF56112">
    <property type="entry name" value="Protein kinase-like (PK-like)"/>
    <property type="match status" value="1"/>
</dbReference>
<dbReference type="GO" id="GO:0044773">
    <property type="term" value="P:mitotic DNA damage checkpoint signaling"/>
    <property type="evidence" value="ECO:0007669"/>
    <property type="project" value="TreeGrafter"/>
</dbReference>
<comment type="caution">
    <text evidence="2">The sequence shown here is derived from an EMBL/GenBank/DDBJ whole genome shotgun (WGS) entry which is preliminary data.</text>
</comment>
<dbReference type="PROSITE" id="PS50011">
    <property type="entry name" value="PROTEIN_KINASE_DOM"/>
    <property type="match status" value="1"/>
</dbReference>
<dbReference type="Gene3D" id="1.10.510.10">
    <property type="entry name" value="Transferase(Phosphotransferase) domain 1"/>
    <property type="match status" value="1"/>
</dbReference>
<proteinExistence type="predicted"/>
<evidence type="ECO:0000259" key="1">
    <source>
        <dbReference type="PROSITE" id="PS50011"/>
    </source>
</evidence>
<dbReference type="SMART" id="SM00220">
    <property type="entry name" value="S_TKc"/>
    <property type="match status" value="1"/>
</dbReference>
<dbReference type="GO" id="GO:0005737">
    <property type="term" value="C:cytoplasm"/>
    <property type="evidence" value="ECO:0007669"/>
    <property type="project" value="TreeGrafter"/>
</dbReference>
<dbReference type="AlphaFoldDB" id="A0A9Q0RNM9"/>
<dbReference type="PROSITE" id="PS00108">
    <property type="entry name" value="PROTEIN_KINASE_ST"/>
    <property type="match status" value="1"/>
</dbReference>
<dbReference type="GO" id="GO:0004674">
    <property type="term" value="F:protein serine/threonine kinase activity"/>
    <property type="evidence" value="ECO:0007669"/>
    <property type="project" value="TreeGrafter"/>
</dbReference>
<keyword evidence="3" id="KW-1185">Reference proteome</keyword>
<dbReference type="InterPro" id="IPR011009">
    <property type="entry name" value="Kinase-like_dom_sf"/>
</dbReference>
<gene>
    <name evidence="2" type="ORF">RDWZM_006502</name>
</gene>
<dbReference type="EMBL" id="JAPWDV010000002">
    <property type="protein sequence ID" value="KAJ6220690.1"/>
    <property type="molecule type" value="Genomic_DNA"/>
</dbReference>
<dbReference type="InterPro" id="IPR008271">
    <property type="entry name" value="Ser/Thr_kinase_AS"/>
</dbReference>
<organism evidence="2 3">
    <name type="scientific">Blomia tropicalis</name>
    <name type="common">Mite</name>
    <dbReference type="NCBI Taxonomy" id="40697"/>
    <lineage>
        <taxon>Eukaryota</taxon>
        <taxon>Metazoa</taxon>
        <taxon>Ecdysozoa</taxon>
        <taxon>Arthropoda</taxon>
        <taxon>Chelicerata</taxon>
        <taxon>Arachnida</taxon>
        <taxon>Acari</taxon>
        <taxon>Acariformes</taxon>
        <taxon>Sarcoptiformes</taxon>
        <taxon>Astigmata</taxon>
        <taxon>Glycyphagoidea</taxon>
        <taxon>Echimyopodidae</taxon>
        <taxon>Blomia</taxon>
    </lineage>
</organism>
<protein>
    <recommendedName>
        <fullName evidence="1">Protein kinase domain-containing protein</fullName>
    </recommendedName>
</protein>
<dbReference type="GO" id="GO:0005524">
    <property type="term" value="F:ATP binding"/>
    <property type="evidence" value="ECO:0007669"/>
    <property type="project" value="InterPro"/>
</dbReference>
<evidence type="ECO:0000313" key="2">
    <source>
        <dbReference type="EMBL" id="KAJ6220690.1"/>
    </source>
</evidence>
<accession>A0A9Q0RNM9</accession>
<dbReference type="PANTHER" id="PTHR44167:SF24">
    <property type="entry name" value="SERINE_THREONINE-PROTEIN KINASE CHK2"/>
    <property type="match status" value="1"/>
</dbReference>
<dbReference type="Proteomes" id="UP001142055">
    <property type="component" value="Chromosome 2"/>
</dbReference>
<feature type="domain" description="Protein kinase" evidence="1">
    <location>
        <begin position="73"/>
        <end position="377"/>
    </location>
</feature>
<evidence type="ECO:0000313" key="3">
    <source>
        <dbReference type="Proteomes" id="UP001142055"/>
    </source>
</evidence>
<sequence length="397" mass="46601">MLRFRRFKEKVCRRLSHLKRGKFPAGDFLNSTSVKSCSSDSSDSDDRVVVKKIKNKRRYLRSQHKKIARKFNIDSLNFKGAGSFGQVFTGRTIKNGCTTDEKFAVKLIKAQYIDEPSLKKWKRTCKREMYYIHQLNDHENVVNIYDYHWLYNPKQQLYPAYLAIKMEHLEMSLEKCLKKEYNFTLYTIGNIGRQIGSAIEFMHEKKIVHFDIKPENIMVSKFDDHNNKELNNQTIYKLIDFGLSRHYKEKVGTKWLDNKTVGGTMAFTCEEKITSTGLFTLYNPYLVDSYAFGATLLNIIMGNSSFSYYSRMLLASGIFRQFMIESWARPDLNQFVTHPQYLKAIENLLKPQSERSFVFQALPLFKNDQICPVEEYFVQPKGGWPTPDDSMYWCTLR</sequence>
<dbReference type="InterPro" id="IPR000719">
    <property type="entry name" value="Prot_kinase_dom"/>
</dbReference>
<dbReference type="Pfam" id="PF00069">
    <property type="entry name" value="Pkinase"/>
    <property type="match status" value="1"/>
</dbReference>
<name>A0A9Q0RNM9_BLOTA</name>
<reference evidence="2" key="1">
    <citation type="submission" date="2022-12" db="EMBL/GenBank/DDBJ databases">
        <title>Genome assemblies of Blomia tropicalis.</title>
        <authorList>
            <person name="Cui Y."/>
        </authorList>
    </citation>
    <scope>NUCLEOTIDE SEQUENCE</scope>
    <source>
        <tissue evidence="2">Adult mites</tissue>
    </source>
</reference>
<dbReference type="GO" id="GO:0005634">
    <property type="term" value="C:nucleus"/>
    <property type="evidence" value="ECO:0007669"/>
    <property type="project" value="TreeGrafter"/>
</dbReference>
<dbReference type="PANTHER" id="PTHR44167">
    <property type="entry name" value="OVARIAN-SPECIFIC SERINE/THREONINE-PROTEIN KINASE LOK-RELATED"/>
    <property type="match status" value="1"/>
</dbReference>